<dbReference type="RefSeq" id="WP_130566162.1">
    <property type="nucleotide sequence ID" value="NZ_SHLY01000002.1"/>
</dbReference>
<comment type="similarity">
    <text evidence="1">Belongs to the UPF0270 family.</text>
</comment>
<dbReference type="Gene3D" id="1.10.10.610">
    <property type="entry name" value="YehU-like"/>
    <property type="match status" value="1"/>
</dbReference>
<protein>
    <submittedName>
        <fullName evidence="2">YheU family protein</fullName>
    </submittedName>
</protein>
<keyword evidence="3" id="KW-1185">Reference proteome</keyword>
<evidence type="ECO:0000313" key="2">
    <source>
        <dbReference type="EMBL" id="TAA46893.1"/>
    </source>
</evidence>
<proteinExistence type="inferred from homology"/>
<dbReference type="InterPro" id="IPR036685">
    <property type="entry name" value="YehU-like_sf"/>
</dbReference>
<dbReference type="Pfam" id="PF06794">
    <property type="entry name" value="UPF0270"/>
    <property type="match status" value="1"/>
</dbReference>
<dbReference type="InterPro" id="IPR010648">
    <property type="entry name" value="UPF0270"/>
</dbReference>
<dbReference type="PIRSF" id="PIRSF006169">
    <property type="entry name" value="UCP006169"/>
    <property type="match status" value="1"/>
</dbReference>
<evidence type="ECO:0000313" key="3">
    <source>
        <dbReference type="Proteomes" id="UP000292544"/>
    </source>
</evidence>
<organism evidence="2 3">
    <name type="scientific">Corallincola spongiicola</name>
    <dbReference type="NCBI Taxonomy" id="2520508"/>
    <lineage>
        <taxon>Bacteria</taxon>
        <taxon>Pseudomonadati</taxon>
        <taxon>Pseudomonadota</taxon>
        <taxon>Gammaproteobacteria</taxon>
        <taxon>Alteromonadales</taxon>
        <taxon>Psychromonadaceae</taxon>
        <taxon>Corallincola</taxon>
    </lineage>
</organism>
<comment type="caution">
    <text evidence="2">The sequence shown here is derived from an EMBL/GenBank/DDBJ whole genome shotgun (WGS) entry which is preliminary data.</text>
</comment>
<evidence type="ECO:0000256" key="1">
    <source>
        <dbReference type="ARBA" id="ARBA00006450"/>
    </source>
</evidence>
<reference evidence="3" key="1">
    <citation type="submission" date="2019-02" db="EMBL/GenBank/DDBJ databases">
        <title>Draft genome sequence of Muricauda sp. 176CP4-71.</title>
        <authorList>
            <person name="Park J.-S."/>
        </authorList>
    </citation>
    <scope>NUCLEOTIDE SEQUENCE [LARGE SCALE GENOMIC DNA]</scope>
    <source>
        <strain evidence="3">176GS2-150</strain>
    </source>
</reference>
<name>A0ABY1WQM9_9GAMM</name>
<sequence>MIIPYQQLAPNTLESILESYALREGTDYGIDEVPLQHKVEQLMQQLQQGDLLLVWSELHETINLMSKQSWQQLQQEASTTQAFNKDSSS</sequence>
<dbReference type="EMBL" id="SHLY01000002">
    <property type="protein sequence ID" value="TAA46893.1"/>
    <property type="molecule type" value="Genomic_DNA"/>
</dbReference>
<dbReference type="Proteomes" id="UP000292544">
    <property type="component" value="Unassembled WGS sequence"/>
</dbReference>
<accession>A0ABY1WQM9</accession>
<gene>
    <name evidence="2" type="ORF">EXY25_06455</name>
</gene>
<dbReference type="SUPFAM" id="SSF118001">
    <property type="entry name" value="YehU-like"/>
    <property type="match status" value="1"/>
</dbReference>
<dbReference type="NCBIfam" id="NF003438">
    <property type="entry name" value="PRK04966.1"/>
    <property type="match status" value="1"/>
</dbReference>